<dbReference type="Pfam" id="PF02721">
    <property type="entry name" value="DUF223"/>
    <property type="match status" value="1"/>
</dbReference>
<dbReference type="AlphaFoldDB" id="A0AAV1CM22"/>
<reference evidence="2" key="1">
    <citation type="submission" date="2023-03" db="EMBL/GenBank/DDBJ databases">
        <authorList>
            <person name="Julca I."/>
        </authorList>
    </citation>
    <scope>NUCLEOTIDE SEQUENCE</scope>
</reference>
<sequence>MAPELKSVKADAPPSVVEEFVSPVSPTKNVDDGNVTSLFDPSIISIATETVTPDVSIVNSDVLISNHADSGNATVGSKIQATILGRYVKDFMDFFKEGCVRKLSRFDHSLNISGGFQRAKHEYKILFESKTLVESVIVLDIDMPFHVFDFTPFAEVSNLVANFGYCFDLTRHLIAYSDPIVDYGKKRISVELEDERLDVSNYNIRNSNSEISVARVTTESDIIKKYLNDISEDQEIDPEMIAEFYQNLTPTQDSTAKTAISCTDDTDMGFLGDHMADSPPLKNKIATSGGEESVKSNAHKRIPLVSALPQNNNSLQEIQVVSNNGQFTVTCGLNYRHTTIVFAGKSWVNFVIAHKLLTYYAMYITVQEPGLLQVLIFDRDHNLINNSVPQLAWDNFKDIKDRMIIPRMFSEILMEDHVVNHSDSSFWSIDYGEYASTIDIDYEEGTSDSKIVLAGTEWKKLFSDHEDNLRKQHVQL</sequence>
<dbReference type="Gene3D" id="2.40.50.140">
    <property type="entry name" value="Nucleic acid-binding proteins"/>
    <property type="match status" value="1"/>
</dbReference>
<accession>A0AAV1CM22</accession>
<dbReference type="InterPro" id="IPR012340">
    <property type="entry name" value="NA-bd_OB-fold"/>
</dbReference>
<feature type="domain" description="Replication protein A 70 kDa DNA-binding subunit B/D first OB fold" evidence="1">
    <location>
        <begin position="75"/>
        <end position="134"/>
    </location>
</feature>
<organism evidence="2 3">
    <name type="scientific">Oldenlandia corymbosa var. corymbosa</name>
    <dbReference type="NCBI Taxonomy" id="529605"/>
    <lineage>
        <taxon>Eukaryota</taxon>
        <taxon>Viridiplantae</taxon>
        <taxon>Streptophyta</taxon>
        <taxon>Embryophyta</taxon>
        <taxon>Tracheophyta</taxon>
        <taxon>Spermatophyta</taxon>
        <taxon>Magnoliopsida</taxon>
        <taxon>eudicotyledons</taxon>
        <taxon>Gunneridae</taxon>
        <taxon>Pentapetalae</taxon>
        <taxon>asterids</taxon>
        <taxon>lamiids</taxon>
        <taxon>Gentianales</taxon>
        <taxon>Rubiaceae</taxon>
        <taxon>Rubioideae</taxon>
        <taxon>Spermacoceae</taxon>
        <taxon>Hedyotis-Oldenlandia complex</taxon>
        <taxon>Oldenlandia</taxon>
    </lineage>
</organism>
<dbReference type="EMBL" id="OX459119">
    <property type="protein sequence ID" value="CAI9095709.1"/>
    <property type="molecule type" value="Genomic_DNA"/>
</dbReference>
<gene>
    <name evidence="2" type="ORF">OLC1_LOCUS6620</name>
</gene>
<keyword evidence="3" id="KW-1185">Reference proteome</keyword>
<protein>
    <submittedName>
        <fullName evidence="2">OLC1v1031705C1</fullName>
    </submittedName>
</protein>
<name>A0AAV1CM22_OLDCO</name>
<evidence type="ECO:0000313" key="3">
    <source>
        <dbReference type="Proteomes" id="UP001161247"/>
    </source>
</evidence>
<evidence type="ECO:0000259" key="1">
    <source>
        <dbReference type="Pfam" id="PF02721"/>
    </source>
</evidence>
<proteinExistence type="predicted"/>
<dbReference type="InterPro" id="IPR003871">
    <property type="entry name" value="RFA1B/D_OB_1st"/>
</dbReference>
<dbReference type="Proteomes" id="UP001161247">
    <property type="component" value="Chromosome 2"/>
</dbReference>
<evidence type="ECO:0000313" key="2">
    <source>
        <dbReference type="EMBL" id="CAI9095709.1"/>
    </source>
</evidence>